<keyword evidence="3" id="KW-1185">Reference proteome</keyword>
<dbReference type="EMBL" id="JBDJPC010000001">
    <property type="protein sequence ID" value="KAL1516516.1"/>
    <property type="molecule type" value="Genomic_DNA"/>
</dbReference>
<dbReference type="Proteomes" id="UP001566132">
    <property type="component" value="Unassembled WGS sequence"/>
</dbReference>
<evidence type="ECO:0000313" key="3">
    <source>
        <dbReference type="Proteomes" id="UP001566132"/>
    </source>
</evidence>
<feature type="region of interest" description="Disordered" evidence="1">
    <location>
        <begin position="94"/>
        <end position="118"/>
    </location>
</feature>
<sequence>MGYKRSTRFRRQLCNLRFQSDYGGEIRETGGGALLTASGNYENHSRQLLKPILDKHIDFCRMLSIIDSSMITMECQPGGHGGHLGHSMLMDPTTTIHQQEQDHKKKRDGGSHVGSSTDGKCDKLTTILK</sequence>
<organism evidence="2 3">
    <name type="scientific">Hypothenemus hampei</name>
    <name type="common">Coffee berry borer</name>
    <dbReference type="NCBI Taxonomy" id="57062"/>
    <lineage>
        <taxon>Eukaryota</taxon>
        <taxon>Metazoa</taxon>
        <taxon>Ecdysozoa</taxon>
        <taxon>Arthropoda</taxon>
        <taxon>Hexapoda</taxon>
        <taxon>Insecta</taxon>
        <taxon>Pterygota</taxon>
        <taxon>Neoptera</taxon>
        <taxon>Endopterygota</taxon>
        <taxon>Coleoptera</taxon>
        <taxon>Polyphaga</taxon>
        <taxon>Cucujiformia</taxon>
        <taxon>Curculionidae</taxon>
        <taxon>Scolytinae</taxon>
        <taxon>Hypothenemus</taxon>
    </lineage>
</organism>
<reference evidence="2 3" key="1">
    <citation type="submission" date="2024-05" db="EMBL/GenBank/DDBJ databases">
        <title>Genetic variation in Jamaican populations of the coffee berry borer (Hypothenemus hampei).</title>
        <authorList>
            <person name="Errbii M."/>
            <person name="Myrie A."/>
        </authorList>
    </citation>
    <scope>NUCLEOTIDE SEQUENCE [LARGE SCALE GENOMIC DNA]</scope>
    <source>
        <strain evidence="2">JA-Hopewell-2020-01-JO</strain>
        <tissue evidence="2">Whole body</tissue>
    </source>
</reference>
<protein>
    <submittedName>
        <fullName evidence="2">Uncharacterized protein</fullName>
    </submittedName>
</protein>
<name>A0ABD1FB86_HYPHA</name>
<gene>
    <name evidence="2" type="ORF">ABEB36_000424</name>
</gene>
<evidence type="ECO:0000256" key="1">
    <source>
        <dbReference type="SAM" id="MobiDB-lite"/>
    </source>
</evidence>
<evidence type="ECO:0000313" key="2">
    <source>
        <dbReference type="EMBL" id="KAL1516516.1"/>
    </source>
</evidence>
<accession>A0ABD1FB86</accession>
<dbReference type="AlphaFoldDB" id="A0ABD1FB86"/>
<comment type="caution">
    <text evidence="2">The sequence shown here is derived from an EMBL/GenBank/DDBJ whole genome shotgun (WGS) entry which is preliminary data.</text>
</comment>
<proteinExistence type="predicted"/>